<dbReference type="GO" id="GO:0070300">
    <property type="term" value="F:phosphatidic acid binding"/>
    <property type="evidence" value="ECO:0007669"/>
    <property type="project" value="InterPro"/>
</dbReference>
<dbReference type="EMBL" id="GGEC01001025">
    <property type="protein sequence ID" value="MBW81508.1"/>
    <property type="molecule type" value="Transcribed_RNA"/>
</dbReference>
<dbReference type="GO" id="GO:0034196">
    <property type="term" value="P:acylglycerol transport"/>
    <property type="evidence" value="ECO:0007669"/>
    <property type="project" value="InterPro"/>
</dbReference>
<name>A0A2P2IJW9_RHIMU</name>
<accession>A0A2P2IJW9</accession>
<dbReference type="AlphaFoldDB" id="A0A2P2IJW9"/>
<dbReference type="PANTHER" id="PTHR34954">
    <property type="entry name" value="EXPRESSED PROTEIN"/>
    <property type="match status" value="1"/>
</dbReference>
<organism evidence="1">
    <name type="scientific">Rhizophora mucronata</name>
    <name type="common">Asiatic mangrove</name>
    <dbReference type="NCBI Taxonomy" id="61149"/>
    <lineage>
        <taxon>Eukaryota</taxon>
        <taxon>Viridiplantae</taxon>
        <taxon>Streptophyta</taxon>
        <taxon>Embryophyta</taxon>
        <taxon>Tracheophyta</taxon>
        <taxon>Spermatophyta</taxon>
        <taxon>Magnoliopsida</taxon>
        <taxon>eudicotyledons</taxon>
        <taxon>Gunneridae</taxon>
        <taxon>Pentapetalae</taxon>
        <taxon>rosids</taxon>
        <taxon>fabids</taxon>
        <taxon>Malpighiales</taxon>
        <taxon>Rhizophoraceae</taxon>
        <taxon>Rhizophora</taxon>
    </lineage>
</organism>
<sequence length="472" mass="52490">MANLRTAMDSAFWDQPVSSPRTLEGCARSIPGDPFPLAAARANRALRIQQLSLMGNGFPLGIIPSYSPTCQKELGAFSLQSVLLNLGASYHWLALIGQFRPRKLFSSIKAELSNADELDFSAFKDAAKHILDKSLYSFGLFTHLSLSSSTSLMLSTERHGEKKRPRYKMILLQELPDHDITLEAGRPELFIDHKGGYWDVPESISLDLSSLTSESGFRYRFGLHKNSGQPQAVTAINGETPLSLMPGLCGKAAFSYVKSKDFWRQKETKKDILVKKEKGWYWHPSYDTRLNEPHSAISGIIGGTCAVCLDGRKSPITSESYDNGNISMRTGARSRLSADIFSSICYSFQHGKFRKYYGDLTRVDARLDVCSASALAKAVFNVFRKSSVANAENPLSSPRLNLILQQQIAGPIALRVDSKFSIGSSSGKRGPHMEDLIYSLSYSLRLLRSGKVVAWYSPKRKEGMIELRLFEF</sequence>
<protein>
    <submittedName>
        <fullName evidence="1">Uncharacterized protein</fullName>
    </submittedName>
</protein>
<dbReference type="GO" id="GO:1990052">
    <property type="term" value="P:ER to chloroplast lipid transport"/>
    <property type="evidence" value="ECO:0007669"/>
    <property type="project" value="InterPro"/>
</dbReference>
<evidence type="ECO:0000313" key="1">
    <source>
        <dbReference type="EMBL" id="MBW81508.1"/>
    </source>
</evidence>
<dbReference type="GO" id="GO:0009941">
    <property type="term" value="C:chloroplast envelope"/>
    <property type="evidence" value="ECO:0007669"/>
    <property type="project" value="TreeGrafter"/>
</dbReference>
<dbReference type="PANTHER" id="PTHR34954:SF3">
    <property type="entry name" value="EXPRESSED PROTEIN"/>
    <property type="match status" value="1"/>
</dbReference>
<reference evidence="1" key="1">
    <citation type="submission" date="2018-02" db="EMBL/GenBank/DDBJ databases">
        <title>Rhizophora mucronata_Transcriptome.</title>
        <authorList>
            <person name="Meera S.P."/>
            <person name="Sreeshan A."/>
            <person name="Augustine A."/>
        </authorList>
    </citation>
    <scope>NUCLEOTIDE SEQUENCE</scope>
    <source>
        <tissue evidence="1">Leaf</tissue>
    </source>
</reference>
<dbReference type="InterPro" id="IPR044160">
    <property type="entry name" value="TGD4-like"/>
</dbReference>
<proteinExistence type="predicted"/>